<dbReference type="AlphaFoldDB" id="A0A0F9UC94"/>
<accession>A0A0F9UC94</accession>
<dbReference type="EMBL" id="LAZR01000164">
    <property type="protein sequence ID" value="KKN85002.1"/>
    <property type="molecule type" value="Genomic_DNA"/>
</dbReference>
<comment type="caution">
    <text evidence="1">The sequence shown here is derived from an EMBL/GenBank/DDBJ whole genome shotgun (WGS) entry which is preliminary data.</text>
</comment>
<gene>
    <name evidence="1" type="ORF">LCGC14_0283710</name>
</gene>
<reference evidence="1" key="1">
    <citation type="journal article" date="2015" name="Nature">
        <title>Complex archaea that bridge the gap between prokaryotes and eukaryotes.</title>
        <authorList>
            <person name="Spang A."/>
            <person name="Saw J.H."/>
            <person name="Jorgensen S.L."/>
            <person name="Zaremba-Niedzwiedzka K."/>
            <person name="Martijn J."/>
            <person name="Lind A.E."/>
            <person name="van Eijk R."/>
            <person name="Schleper C."/>
            <person name="Guy L."/>
            <person name="Ettema T.J."/>
        </authorList>
    </citation>
    <scope>NUCLEOTIDE SEQUENCE</scope>
</reference>
<proteinExistence type="predicted"/>
<organism evidence="1">
    <name type="scientific">marine sediment metagenome</name>
    <dbReference type="NCBI Taxonomy" id="412755"/>
    <lineage>
        <taxon>unclassified sequences</taxon>
        <taxon>metagenomes</taxon>
        <taxon>ecological metagenomes</taxon>
    </lineage>
</organism>
<sequence length="173" mass="19426">MAHLTARFNIRLTVKMQRRVALFGQLGHAVHVIANQVLHHHIGIAAAIAQRPSGHGTDMLFELVHRTAVLRPMTRVMDPWRDLVHDESLSRDEKLDPKNTDIIERIQYLGGKKYRVHALRCAQPGWHSGGVQDAVAVHIFARIETGNLARGAARGNDRHFGGEVHEPFEHGGW</sequence>
<evidence type="ECO:0000313" key="1">
    <source>
        <dbReference type="EMBL" id="KKN85002.1"/>
    </source>
</evidence>
<name>A0A0F9UC94_9ZZZZ</name>
<protein>
    <submittedName>
        <fullName evidence="1">Uncharacterized protein</fullName>
    </submittedName>
</protein>